<dbReference type="Gene3D" id="3.40.1800.10">
    <property type="entry name" value="His-Me finger endonucleases"/>
    <property type="match status" value="1"/>
</dbReference>
<dbReference type="GeneID" id="136085468"/>
<dbReference type="RefSeq" id="XP_065662849.1">
    <property type="nucleotide sequence ID" value="XM_065806777.1"/>
</dbReference>
<protein>
    <submittedName>
        <fullName evidence="2">Uncharacterized protein LOC136085468</fullName>
    </submittedName>
</protein>
<dbReference type="Proteomes" id="UP001652625">
    <property type="component" value="Chromosome 09"/>
</dbReference>
<dbReference type="InterPro" id="IPR038563">
    <property type="entry name" value="Endonuclease_7_sf"/>
</dbReference>
<accession>A0ABM4CM11</accession>
<keyword evidence="1" id="KW-1185">Reference proteome</keyword>
<sequence>MINLNIRHITKKDILHIKMPNYNKALELVKPYIPDDIKKKLEETTSNINKESVNYIKKKFEFSLSTSAIRNVAKQYSVKGLKGYDASSFLDKAKNNAIKVLKENKNSKVYLVLICEMEQISIVSETNERKSVPFGVKSTVILESTDLNKLYEEIKAKILEEMSKFLQENSQWKFVCVKKMDINFITYKPLKGNSYIPLNEYLTAKKAIINIKNKDNQCFKWCIARFLNPKDKNSERIDNDLKIQAEKINWDKIEFPVSLDQIDQFEKNNQDISVNVYGYDRSIYPLRISKNNDRKHLIDLLLISSDSTSHDEDNSNDKIEVISHYCLITNLSRLLSSQTSKRTNVKHYCRNCLLGYNSEEALSNHKLYCNTHDSVRIELPQQGSTMQFNQYNKSMRIPFVIYADFESFIKPINTCTPNPNESYTKKYQKHLPSSFCYYIKCFDENYYKGKLVTFTANSEDDDIAQIFVNRLIDDIKNIYEMIKFPKSMIFTHKNKVQFNAEVNCHICGKTLGQDRVRDHCHLTGKYRGAAHNNCNLKYKIPKFFPVLFHNLSGYDSHLFIKKLSGGRINCIPNNEEKCFIEKLDERSNNIGKYNSGEQLDLLLKKGIYPFDWVDSIDKFNEICLPPKESFFSKLNDEGVSDDNYLHAQNVWNKFNCKTFRDYHDLYNVSDVLLLADVFENFRNVCMKNYKLDPAWYFTSPGLAWDAALKLTKINLELISDYDMILMIQNGIRGGISTISNRLGNSNNKYMDNYDETKPSQFIQYLDANNLYRWAMSKPLPSHGFKWMDDLKDWKSIPCILEVDLDYPDHLHDEHNDYPLAPERIKVDKVEKLIPNLNHKKNYVIHYENLKLYERLGLVITKIHRGIAFEESDWLKQYIELNTNLRTQATNDFEKDFFKLMNNSVFGKTMENIEKRVDVRLVTDRDMAIKLAAKPNYERRTIFDENLIAIHMKRTKLKYNKPIYLGMSISDLSKTLMYEFHYDYIKKKYSDNAKLLFTDTDSLAYEIKTEDIYEDIKNDIESKFDTSEFNPNHSAINNGFKVGLNKKVIGMFKDEAGGKQIEEFVGLRSKLYSYKIHEKENKKCKGVKRNVVKNYITHNNYKDCLLNRKEHIRKMNIIRSHGHEVFTEEINKVALSAEDDKRVILEDGIHTLAYGHYKLRNKSIEHATEQEHNK</sequence>
<evidence type="ECO:0000313" key="2">
    <source>
        <dbReference type="RefSeq" id="XP_065662849.1"/>
    </source>
</evidence>
<dbReference type="InterPro" id="IPR044925">
    <property type="entry name" value="His-Me_finger_sf"/>
</dbReference>
<proteinExistence type="predicted"/>
<dbReference type="SUPFAM" id="SSF54060">
    <property type="entry name" value="His-Me finger endonucleases"/>
    <property type="match status" value="1"/>
</dbReference>
<name>A0ABM4CM11_HYDVU</name>
<dbReference type="SUPFAM" id="SSF56672">
    <property type="entry name" value="DNA/RNA polymerases"/>
    <property type="match status" value="1"/>
</dbReference>
<reference evidence="2" key="1">
    <citation type="submission" date="2025-08" db="UniProtKB">
        <authorList>
            <consortium name="RefSeq"/>
        </authorList>
    </citation>
    <scope>IDENTIFICATION</scope>
</reference>
<evidence type="ECO:0000313" key="1">
    <source>
        <dbReference type="Proteomes" id="UP001652625"/>
    </source>
</evidence>
<organism evidence="1 2">
    <name type="scientific">Hydra vulgaris</name>
    <name type="common">Hydra</name>
    <name type="synonym">Hydra attenuata</name>
    <dbReference type="NCBI Taxonomy" id="6087"/>
    <lineage>
        <taxon>Eukaryota</taxon>
        <taxon>Metazoa</taxon>
        <taxon>Cnidaria</taxon>
        <taxon>Hydrozoa</taxon>
        <taxon>Hydroidolina</taxon>
        <taxon>Anthoathecata</taxon>
        <taxon>Aplanulata</taxon>
        <taxon>Hydridae</taxon>
        <taxon>Hydra</taxon>
    </lineage>
</organism>
<dbReference type="PANTHER" id="PTHR31511">
    <property type="entry name" value="PROTEIN CBG23764"/>
    <property type="match status" value="1"/>
</dbReference>
<dbReference type="PANTHER" id="PTHR31511:SF12">
    <property type="entry name" value="RHO TERMINATION FACTOR N-TERMINAL DOMAIN-CONTAINING PROTEIN"/>
    <property type="match status" value="1"/>
</dbReference>
<gene>
    <name evidence="2" type="primary">LOC136085468</name>
</gene>
<dbReference type="InterPro" id="IPR043502">
    <property type="entry name" value="DNA/RNA_pol_sf"/>
</dbReference>